<evidence type="ECO:0000259" key="3">
    <source>
        <dbReference type="Pfam" id="PF09588"/>
    </source>
</evidence>
<dbReference type="Proteomes" id="UP000776700">
    <property type="component" value="Unassembled WGS sequence"/>
</dbReference>
<proteinExistence type="predicted"/>
<dbReference type="PANTHER" id="PTHR46609">
    <property type="entry name" value="EXONUCLEASE, PHAGE-TYPE/RECB, C-TERMINAL DOMAIN-CONTAINING PROTEIN"/>
    <property type="match status" value="1"/>
</dbReference>
<organism evidence="4 5">
    <name type="scientific">Romboutsia timonensis</name>
    <dbReference type="NCBI Taxonomy" id="1776391"/>
    <lineage>
        <taxon>Bacteria</taxon>
        <taxon>Bacillati</taxon>
        <taxon>Bacillota</taxon>
        <taxon>Clostridia</taxon>
        <taxon>Peptostreptococcales</taxon>
        <taxon>Peptostreptococcaceae</taxon>
        <taxon>Romboutsia</taxon>
    </lineage>
</organism>
<keyword evidence="2" id="KW-0175">Coiled coil</keyword>
<dbReference type="AlphaFoldDB" id="A0A921MZG9"/>
<gene>
    <name evidence="4" type="ORF">K8V90_02480</name>
</gene>
<dbReference type="InterPro" id="IPR017482">
    <property type="entry name" value="Lambda-type_endonuclease"/>
</dbReference>
<dbReference type="InterPro" id="IPR051703">
    <property type="entry name" value="NF-kappa-B_Signaling_Reg"/>
</dbReference>
<dbReference type="InterPro" id="IPR011335">
    <property type="entry name" value="Restrct_endonuc-II-like"/>
</dbReference>
<dbReference type="NCBIfam" id="TIGR03033">
    <property type="entry name" value="phage_rel_nuc"/>
    <property type="match status" value="1"/>
</dbReference>
<comment type="caution">
    <text evidence="4">The sequence shown here is derived from an EMBL/GenBank/DDBJ whole genome shotgun (WGS) entry which is preliminary data.</text>
</comment>
<protein>
    <submittedName>
        <fullName evidence="4">YqaJ viral recombinase family protein</fullName>
    </submittedName>
</protein>
<dbReference type="Pfam" id="PF09588">
    <property type="entry name" value="YqaJ"/>
    <property type="match status" value="1"/>
</dbReference>
<reference evidence="4" key="1">
    <citation type="journal article" date="2021" name="PeerJ">
        <title>Extensive microbial diversity within the chicken gut microbiome revealed by metagenomics and culture.</title>
        <authorList>
            <person name="Gilroy R."/>
            <person name="Ravi A."/>
            <person name="Getino M."/>
            <person name="Pursley I."/>
            <person name="Horton D.L."/>
            <person name="Alikhan N.F."/>
            <person name="Baker D."/>
            <person name="Gharbi K."/>
            <person name="Hall N."/>
            <person name="Watson M."/>
            <person name="Adriaenssens E.M."/>
            <person name="Foster-Nyarko E."/>
            <person name="Jarju S."/>
            <person name="Secka A."/>
            <person name="Antonio M."/>
            <person name="Oren A."/>
            <person name="Chaudhuri R.R."/>
            <person name="La Ragione R."/>
            <person name="Hildebrand F."/>
            <person name="Pallen M.J."/>
        </authorList>
    </citation>
    <scope>NUCLEOTIDE SEQUENCE</scope>
    <source>
        <strain evidence="4">1277</strain>
    </source>
</reference>
<feature type="domain" description="YqaJ viral recombinase" evidence="3">
    <location>
        <begin position="21"/>
        <end position="152"/>
    </location>
</feature>
<dbReference type="Gene3D" id="3.90.320.10">
    <property type="match status" value="1"/>
</dbReference>
<evidence type="ECO:0000256" key="2">
    <source>
        <dbReference type="SAM" id="Coils"/>
    </source>
</evidence>
<evidence type="ECO:0000256" key="1">
    <source>
        <dbReference type="ARBA" id="ARBA00022801"/>
    </source>
</evidence>
<reference evidence="4" key="2">
    <citation type="submission" date="2021-09" db="EMBL/GenBank/DDBJ databases">
        <authorList>
            <person name="Gilroy R."/>
        </authorList>
    </citation>
    <scope>NUCLEOTIDE SEQUENCE</scope>
    <source>
        <strain evidence="4">1277</strain>
    </source>
</reference>
<accession>A0A921MZG9</accession>
<evidence type="ECO:0000313" key="4">
    <source>
        <dbReference type="EMBL" id="HJG95953.1"/>
    </source>
</evidence>
<evidence type="ECO:0000313" key="5">
    <source>
        <dbReference type="Proteomes" id="UP000776700"/>
    </source>
</evidence>
<dbReference type="InterPro" id="IPR011604">
    <property type="entry name" value="PDDEXK-like_dom_sf"/>
</dbReference>
<dbReference type="SUPFAM" id="SSF52980">
    <property type="entry name" value="Restriction endonuclease-like"/>
    <property type="match status" value="1"/>
</dbReference>
<dbReference type="GO" id="GO:0016787">
    <property type="term" value="F:hydrolase activity"/>
    <property type="evidence" value="ECO:0007669"/>
    <property type="project" value="UniProtKB-KW"/>
</dbReference>
<keyword evidence="1" id="KW-0378">Hydrolase</keyword>
<dbReference type="InterPro" id="IPR019080">
    <property type="entry name" value="YqaJ_viral_recombinase"/>
</dbReference>
<dbReference type="PANTHER" id="PTHR46609:SF6">
    <property type="entry name" value="EXONUCLEASE, PHAGE-TYPE_RECB, C-TERMINAL DOMAIN-CONTAINING PROTEIN-RELATED"/>
    <property type="match status" value="1"/>
</dbReference>
<dbReference type="EMBL" id="DYUB01000082">
    <property type="protein sequence ID" value="HJG95953.1"/>
    <property type="molecule type" value="Genomic_DNA"/>
</dbReference>
<feature type="coiled-coil region" evidence="2">
    <location>
        <begin position="235"/>
        <end position="262"/>
    </location>
</feature>
<name>A0A921MZG9_9FIRM</name>
<sequence>MRKYLEANIEHNTLNMPKETWLKLRKKGIGGSDASSILNLNPYKSSVNVYMEKIDENIEINNNMKMILGEKLEEFVAKEFCNQTGKKVRNLNGILRNHKYPYAIANLDKVVVGENAFLECVVTNSFCKKIWSEEVPINYQIQCYHYMAVTGATHCYVCALIGNEDIKIYKLERDEELIEYIMEKEEEFWKKYILGDDIPLPDGSEDYSKFLKKRYKNIDEKPLNLFIESSKLSRLDTLNNMLSEIKLQKAKIEQEIQSQMKNHEVAYIGDRKITWKWQSRSSIDSKRLKNDYPHIVKDYMKTTETRVFKIN</sequence>